<evidence type="ECO:0000313" key="17">
    <source>
        <dbReference type="Proteomes" id="UP000063781"/>
    </source>
</evidence>
<dbReference type="GO" id="GO:0005829">
    <property type="term" value="C:cytosol"/>
    <property type="evidence" value="ECO:0007669"/>
    <property type="project" value="TreeGrafter"/>
</dbReference>
<dbReference type="PROSITE" id="PS00039">
    <property type="entry name" value="DEAD_ATP_HELICASE"/>
    <property type="match status" value="1"/>
</dbReference>
<keyword evidence="5 11" id="KW-0347">Helicase</keyword>
<dbReference type="GO" id="GO:0016787">
    <property type="term" value="F:hydrolase activity"/>
    <property type="evidence" value="ECO:0007669"/>
    <property type="project" value="UniProtKB-KW"/>
</dbReference>
<evidence type="ECO:0000256" key="3">
    <source>
        <dbReference type="ARBA" id="ARBA00022741"/>
    </source>
</evidence>
<dbReference type="CDD" id="cd00268">
    <property type="entry name" value="DEADc"/>
    <property type="match status" value="1"/>
</dbReference>
<feature type="compositionally biased region" description="Basic residues" evidence="12">
    <location>
        <begin position="385"/>
        <end position="403"/>
    </location>
</feature>
<dbReference type="SMART" id="SM00490">
    <property type="entry name" value="HELICc"/>
    <property type="match status" value="1"/>
</dbReference>
<evidence type="ECO:0000259" key="14">
    <source>
        <dbReference type="PROSITE" id="PS51194"/>
    </source>
</evidence>
<evidence type="ECO:0000256" key="1">
    <source>
        <dbReference type="ARBA" id="ARBA00012552"/>
    </source>
</evidence>
<dbReference type="PANTHER" id="PTHR47959">
    <property type="entry name" value="ATP-DEPENDENT RNA HELICASE RHLE-RELATED"/>
    <property type="match status" value="1"/>
</dbReference>
<dbReference type="SUPFAM" id="SSF52540">
    <property type="entry name" value="P-loop containing nucleoside triphosphate hydrolases"/>
    <property type="match status" value="1"/>
</dbReference>
<dbReference type="Proteomes" id="UP000063781">
    <property type="component" value="Chromosome"/>
</dbReference>
<keyword evidence="3 11" id="KW-0547">Nucleotide-binding</keyword>
<evidence type="ECO:0000256" key="7">
    <source>
        <dbReference type="ARBA" id="ARBA00038437"/>
    </source>
</evidence>
<name>A0A0X8H035_9FIRM</name>
<accession>A0A0X8H035</accession>
<dbReference type="KEGG" id="erl:AOC36_06375"/>
<feature type="compositionally biased region" description="Basic residues" evidence="12">
    <location>
        <begin position="465"/>
        <end position="487"/>
    </location>
</feature>
<dbReference type="InterPro" id="IPR011545">
    <property type="entry name" value="DEAD/DEAH_box_helicase_dom"/>
</dbReference>
<keyword evidence="6 11" id="KW-0067">ATP-binding</keyword>
<reference evidence="16 17" key="1">
    <citation type="submission" date="2015-10" db="EMBL/GenBank/DDBJ databases">
        <title>Erysipelothrix larvae sp. LV19 isolated from the larval gut of the rhinoceros beetle, Trypoxylus dichotomus.</title>
        <authorList>
            <person name="Lim S."/>
            <person name="Kim B.-C."/>
        </authorList>
    </citation>
    <scope>NUCLEOTIDE SEQUENCE [LARGE SCALE GENOMIC DNA]</scope>
    <source>
        <strain evidence="16 17">LV19</strain>
    </source>
</reference>
<dbReference type="CDD" id="cd18787">
    <property type="entry name" value="SF2_C_DEAD"/>
    <property type="match status" value="1"/>
</dbReference>
<dbReference type="PANTHER" id="PTHR47959:SF13">
    <property type="entry name" value="ATP-DEPENDENT RNA HELICASE RHLE"/>
    <property type="match status" value="1"/>
</dbReference>
<feature type="domain" description="Helicase C-terminal" evidence="14">
    <location>
        <begin position="234"/>
        <end position="380"/>
    </location>
</feature>
<dbReference type="InterPro" id="IPR050079">
    <property type="entry name" value="DEAD_box_RNA_helicase"/>
</dbReference>
<evidence type="ECO:0000256" key="6">
    <source>
        <dbReference type="ARBA" id="ARBA00022840"/>
    </source>
</evidence>
<evidence type="ECO:0000259" key="15">
    <source>
        <dbReference type="PROSITE" id="PS51195"/>
    </source>
</evidence>
<dbReference type="PROSITE" id="PS51195">
    <property type="entry name" value="Q_MOTIF"/>
    <property type="match status" value="1"/>
</dbReference>
<organism evidence="16 17">
    <name type="scientific">Erysipelothrix larvae</name>
    <dbReference type="NCBI Taxonomy" id="1514105"/>
    <lineage>
        <taxon>Bacteria</taxon>
        <taxon>Bacillati</taxon>
        <taxon>Bacillota</taxon>
        <taxon>Erysipelotrichia</taxon>
        <taxon>Erysipelotrichales</taxon>
        <taxon>Erysipelotrichaceae</taxon>
        <taxon>Erysipelothrix</taxon>
    </lineage>
</organism>
<dbReference type="STRING" id="1514105.AOC36_06375"/>
<dbReference type="GO" id="GO:0005524">
    <property type="term" value="F:ATP binding"/>
    <property type="evidence" value="ECO:0007669"/>
    <property type="project" value="UniProtKB-KW"/>
</dbReference>
<keyword evidence="4 11" id="KW-0378">Hydrolase</keyword>
<protein>
    <recommendedName>
        <fullName evidence="9">ATP-dependent RNA helicase CshA</fullName>
        <ecNumber evidence="1">3.6.4.13</ecNumber>
    </recommendedName>
</protein>
<evidence type="ECO:0000313" key="16">
    <source>
        <dbReference type="EMBL" id="AMC93624.1"/>
    </source>
</evidence>
<evidence type="ECO:0000256" key="4">
    <source>
        <dbReference type="ARBA" id="ARBA00022801"/>
    </source>
</evidence>
<dbReference type="PROSITE" id="PS51194">
    <property type="entry name" value="HELICASE_CTER"/>
    <property type="match status" value="1"/>
</dbReference>
<dbReference type="Pfam" id="PF00270">
    <property type="entry name" value="DEAD"/>
    <property type="match status" value="1"/>
</dbReference>
<comment type="similarity">
    <text evidence="7 11">Belongs to the DEAD box helicase family.</text>
</comment>
<feature type="domain" description="DEAD-box RNA helicase Q" evidence="15">
    <location>
        <begin position="1"/>
        <end position="29"/>
    </location>
</feature>
<dbReference type="RefSeq" id="WP_067632574.1">
    <property type="nucleotide sequence ID" value="NZ_CP013213.1"/>
</dbReference>
<dbReference type="GO" id="GO:0003724">
    <property type="term" value="F:RNA helicase activity"/>
    <property type="evidence" value="ECO:0007669"/>
    <property type="project" value="UniProtKB-EC"/>
</dbReference>
<dbReference type="InterPro" id="IPR000629">
    <property type="entry name" value="RNA-helicase_DEAD-box_CS"/>
</dbReference>
<dbReference type="InterPro" id="IPR014001">
    <property type="entry name" value="Helicase_ATP-bd"/>
</dbReference>
<dbReference type="InterPro" id="IPR044742">
    <property type="entry name" value="DEAD/DEAH_RhlB"/>
</dbReference>
<evidence type="ECO:0000256" key="9">
    <source>
        <dbReference type="ARBA" id="ARBA00067932"/>
    </source>
</evidence>
<dbReference type="InterPro" id="IPR027417">
    <property type="entry name" value="P-loop_NTPase"/>
</dbReference>
<dbReference type="PROSITE" id="PS51192">
    <property type="entry name" value="HELICASE_ATP_BIND_1"/>
    <property type="match status" value="1"/>
</dbReference>
<keyword evidence="2" id="KW-0963">Cytoplasm</keyword>
<comment type="catalytic activity">
    <reaction evidence="8">
        <text>ATP + H2O = ADP + phosphate + H(+)</text>
        <dbReference type="Rhea" id="RHEA:13065"/>
        <dbReference type="ChEBI" id="CHEBI:15377"/>
        <dbReference type="ChEBI" id="CHEBI:15378"/>
        <dbReference type="ChEBI" id="CHEBI:30616"/>
        <dbReference type="ChEBI" id="CHEBI:43474"/>
        <dbReference type="ChEBI" id="CHEBI:456216"/>
        <dbReference type="EC" id="3.6.4.13"/>
    </reaction>
</comment>
<feature type="domain" description="Helicase ATP-binding" evidence="13">
    <location>
        <begin position="32"/>
        <end position="207"/>
    </location>
</feature>
<sequence length="487" mass="54914">MEFYDLGIIPEITEALDEEGYETPTPIQEKTIPAALEGRDVLGLAQTGTGKTCAFAVPTLQRLAKRLQHGKNRKIRALVLTPTRELGVQVNDSFRVYGRYLPLRSTVVFGGVNQGRQVNALRSGIDILVATPGRLIDLMNQGYIDLSHLEIFILDEADRMLDMGFIHDIRKILKSLPAQKQTLFFSATMPKEVTEIVDRLLSNPVQVSVAPVSSTVDTVNQSVQYVDQIHKIDLLEKLAKEIPQPMLVFTRTKRGADRVTKDLLRRGISAQAIHGNKSQSARQLALDNFKNYDTQVLVATDIAARGIDINELNYVVNFDMPEVPETYVHRIGRTGRAGHSGNSISYVNYREIPLLKDIEKLINKNLTVLENEKYPIEDKSEKPKQKQRVKKAPAQKKPKHNPRSKVSQEHSEKPDRPQRTRKKSDSKSKWEAKPPRDSKSKTTPKKKSRSNAASSKNETWSNKGKSNKNKQSTHGRRNRNYGSKKAK</sequence>
<feature type="region of interest" description="Disordered" evidence="12">
    <location>
        <begin position="377"/>
        <end position="487"/>
    </location>
</feature>
<evidence type="ECO:0000256" key="8">
    <source>
        <dbReference type="ARBA" id="ARBA00047984"/>
    </source>
</evidence>
<dbReference type="FunFam" id="3.40.50.300:FF:000108">
    <property type="entry name" value="ATP-dependent RNA helicase RhlE"/>
    <property type="match status" value="1"/>
</dbReference>
<dbReference type="EMBL" id="CP013213">
    <property type="protein sequence ID" value="AMC93624.1"/>
    <property type="molecule type" value="Genomic_DNA"/>
</dbReference>
<evidence type="ECO:0000259" key="13">
    <source>
        <dbReference type="PROSITE" id="PS51192"/>
    </source>
</evidence>
<dbReference type="EC" id="3.6.4.13" evidence="1"/>
<evidence type="ECO:0000256" key="12">
    <source>
        <dbReference type="SAM" id="MobiDB-lite"/>
    </source>
</evidence>
<dbReference type="OrthoDB" id="9805696at2"/>
<feature type="compositionally biased region" description="Low complexity" evidence="12">
    <location>
        <begin position="450"/>
        <end position="464"/>
    </location>
</feature>
<proteinExistence type="inferred from homology"/>
<feature type="compositionally biased region" description="Basic and acidic residues" evidence="12">
    <location>
        <begin position="406"/>
        <end position="440"/>
    </location>
</feature>
<evidence type="ECO:0000256" key="2">
    <source>
        <dbReference type="ARBA" id="ARBA00022490"/>
    </source>
</evidence>
<feature type="short sequence motif" description="Q motif" evidence="10">
    <location>
        <begin position="1"/>
        <end position="29"/>
    </location>
</feature>
<dbReference type="AlphaFoldDB" id="A0A0X8H035"/>
<gene>
    <name evidence="16" type="ORF">AOC36_06375</name>
</gene>
<keyword evidence="17" id="KW-1185">Reference proteome</keyword>
<evidence type="ECO:0000256" key="5">
    <source>
        <dbReference type="ARBA" id="ARBA00022806"/>
    </source>
</evidence>
<evidence type="ECO:0000256" key="10">
    <source>
        <dbReference type="PROSITE-ProRule" id="PRU00552"/>
    </source>
</evidence>
<dbReference type="GO" id="GO:0003723">
    <property type="term" value="F:RNA binding"/>
    <property type="evidence" value="ECO:0007669"/>
    <property type="project" value="UniProtKB-ARBA"/>
</dbReference>
<dbReference type="Gene3D" id="3.40.50.300">
    <property type="entry name" value="P-loop containing nucleotide triphosphate hydrolases"/>
    <property type="match status" value="2"/>
</dbReference>
<dbReference type="InterPro" id="IPR014014">
    <property type="entry name" value="RNA_helicase_DEAD_Q_motif"/>
</dbReference>
<dbReference type="InterPro" id="IPR001650">
    <property type="entry name" value="Helicase_C-like"/>
</dbReference>
<dbReference type="SMART" id="SM00487">
    <property type="entry name" value="DEXDc"/>
    <property type="match status" value="1"/>
</dbReference>
<evidence type="ECO:0000256" key="11">
    <source>
        <dbReference type="RuleBase" id="RU000492"/>
    </source>
</evidence>
<dbReference type="Pfam" id="PF00271">
    <property type="entry name" value="Helicase_C"/>
    <property type="match status" value="1"/>
</dbReference>